<keyword evidence="3" id="KW-1185">Reference proteome</keyword>
<dbReference type="KEGG" id="xba:C7S18_11675"/>
<dbReference type="Proteomes" id="UP000241074">
    <property type="component" value="Chromosome"/>
</dbReference>
<protein>
    <submittedName>
        <fullName evidence="2">Uncharacterized protein</fullName>
    </submittedName>
</protein>
<evidence type="ECO:0000313" key="3">
    <source>
        <dbReference type="Proteomes" id="UP000241074"/>
    </source>
</evidence>
<feature type="compositionally biased region" description="Low complexity" evidence="1">
    <location>
        <begin position="167"/>
        <end position="180"/>
    </location>
</feature>
<feature type="compositionally biased region" description="Basic and acidic residues" evidence="1">
    <location>
        <begin position="234"/>
        <end position="243"/>
    </location>
</feature>
<proteinExistence type="predicted"/>
<name>A0A2P1PSK5_9GAMM</name>
<sequence length="288" mass="31181">MNTPHDQDFEALLKEYEAEFARYQKLPAAEPSRELDIAIMAKAREAVAKPKAKRSRWLVPLASVASLALAAGIGWRTIQGERRDQVAAIEQTAAKQDEVIVEFEWIDLPNRDAERKEMANSPPMPPAAAPLPAPAVAAPPPPPPPAEPPPIAETATSQPADLLADAATAPASDDGLARSSARAEREFAEPHVAQDHAVMAEPPESSNRAAGYTGGALSGPGQASPDNAPAPSKQDAKPKKILEPEEWIEQIRGLRSVRRFHEVKKELAEFKKTYPNYPLPSDLEKQGR</sequence>
<feature type="compositionally biased region" description="Pro residues" evidence="1">
    <location>
        <begin position="122"/>
        <end position="151"/>
    </location>
</feature>
<evidence type="ECO:0000256" key="1">
    <source>
        <dbReference type="SAM" id="MobiDB-lite"/>
    </source>
</evidence>
<feature type="region of interest" description="Disordered" evidence="1">
    <location>
        <begin position="167"/>
        <end position="244"/>
    </location>
</feature>
<dbReference type="OrthoDB" id="5954551at2"/>
<feature type="compositionally biased region" description="Basic and acidic residues" evidence="1">
    <location>
        <begin position="181"/>
        <end position="194"/>
    </location>
</feature>
<reference evidence="2 3" key="2">
    <citation type="submission" date="2018-03" db="EMBL/GenBank/DDBJ databases">
        <authorList>
            <person name="Keele B.F."/>
        </authorList>
    </citation>
    <scope>NUCLEOTIDE SEQUENCE [LARGE SCALE GENOMIC DNA]</scope>
    <source>
        <strain evidence="2 3">D13</strain>
    </source>
</reference>
<accession>A0A2P1PSK5</accession>
<evidence type="ECO:0000313" key="2">
    <source>
        <dbReference type="EMBL" id="AVP97815.1"/>
    </source>
</evidence>
<gene>
    <name evidence="2" type="ORF">C7S18_11675</name>
</gene>
<organism evidence="2 3">
    <name type="scientific">Ahniella affigens</name>
    <dbReference type="NCBI Taxonomy" id="2021234"/>
    <lineage>
        <taxon>Bacteria</taxon>
        <taxon>Pseudomonadati</taxon>
        <taxon>Pseudomonadota</taxon>
        <taxon>Gammaproteobacteria</taxon>
        <taxon>Lysobacterales</taxon>
        <taxon>Rhodanobacteraceae</taxon>
        <taxon>Ahniella</taxon>
    </lineage>
</organism>
<dbReference type="RefSeq" id="WP_106891736.1">
    <property type="nucleotide sequence ID" value="NZ_CP027860.1"/>
</dbReference>
<feature type="region of interest" description="Disordered" evidence="1">
    <location>
        <begin position="114"/>
        <end position="154"/>
    </location>
</feature>
<dbReference type="EMBL" id="CP027860">
    <property type="protein sequence ID" value="AVP97815.1"/>
    <property type="molecule type" value="Genomic_DNA"/>
</dbReference>
<dbReference type="AlphaFoldDB" id="A0A2P1PSK5"/>
<reference evidence="2 3" key="1">
    <citation type="submission" date="2018-03" db="EMBL/GenBank/DDBJ databases">
        <title>Ahniella affigens gen. nov., sp. nov., a gammaproteobacterium isolated from sandy soil near a stream.</title>
        <authorList>
            <person name="Ko Y."/>
            <person name="Kim J.-H."/>
        </authorList>
    </citation>
    <scope>NUCLEOTIDE SEQUENCE [LARGE SCALE GENOMIC DNA]</scope>
    <source>
        <strain evidence="2 3">D13</strain>
    </source>
</reference>